<dbReference type="CDD" id="cd01131">
    <property type="entry name" value="PilT"/>
    <property type="match status" value="1"/>
</dbReference>
<gene>
    <name evidence="4" type="ORF">M911_15060</name>
</gene>
<dbReference type="Gene3D" id="3.40.50.300">
    <property type="entry name" value="P-loop containing nucleotide triphosphate hydrolases"/>
    <property type="match status" value="1"/>
</dbReference>
<name>W8KTC2_9GAMM</name>
<evidence type="ECO:0000313" key="5">
    <source>
        <dbReference type="Proteomes" id="UP000019442"/>
    </source>
</evidence>
<evidence type="ECO:0000313" key="4">
    <source>
        <dbReference type="EMBL" id="AHK80252.1"/>
    </source>
</evidence>
<dbReference type="PATRIC" id="fig|1354791.3.peg.353"/>
<reference evidence="4 5" key="1">
    <citation type="journal article" date="2014" name="J Genomics">
        <title>Draft Genome Sequence of the Extremely Halophilic Phototrophic Purple Sulfur Bacterium Halorhodospira halochloris.</title>
        <authorList>
            <person name="Singh K.S."/>
            <person name="Kirksey J."/>
            <person name="Hoff W.D."/>
            <person name="Deole R."/>
        </authorList>
    </citation>
    <scope>NUCLEOTIDE SEQUENCE [LARGE SCALE GENOMIC DNA]</scope>
    <source>
        <strain evidence="4 5">A</strain>
    </source>
</reference>
<keyword evidence="5" id="KW-1185">Reference proteome</keyword>
<reference evidence="5" key="2">
    <citation type="submission" date="2014-02" db="EMBL/GenBank/DDBJ databases">
        <title>Draft Genome Sequence of extremely halophilic bacteria Halorhodospira halochloris.</title>
        <authorList>
            <person name="Singh K.S."/>
        </authorList>
    </citation>
    <scope>NUCLEOTIDE SEQUENCE [LARGE SCALE GENOMIC DNA]</scope>
    <source>
        <strain evidence="5">A</strain>
    </source>
</reference>
<sequence length="404" mass="44923">MLLQPYLKLMAQKNASDLFFTTGAPACVKIEGEVRPMSRQYLQSGAVKELAYDIMDERQIEIFEREKEMNLGISVEQLGRFRVNVYVQRGEVSMVIRYIKSEIPTVEQLRLPPILKELVMHDNGLVLVVGSTGCGKSTTLASMIDHRNSTRTGHILTIEDPIEYSFMHKKSIIGQREVGLDTLSYDNALREAMREAPDMIMIGEVRDLNTMKAAITYADTGHLALSTLHAVNANQALDRIINFFPPEAKQQILMDLSLNLRGIVSQRLVLGKEGNRLPAVEVMLNTPYVAELIRKGEINGIKAVMEKGASMGMQTFDQSLFELYKADLVHLPEALSKADSRGDLEWRIHFGGGVRSLKKKDEDLNLPSSDSMAGARGVTDGRKGFDDELKPLSETGVGSGQPKE</sequence>
<dbReference type="KEGG" id="hhc:M911_15060"/>
<evidence type="ECO:0000256" key="2">
    <source>
        <dbReference type="SAM" id="MobiDB-lite"/>
    </source>
</evidence>
<dbReference type="OrthoDB" id="9804785at2"/>
<dbReference type="GO" id="GO:0016887">
    <property type="term" value="F:ATP hydrolysis activity"/>
    <property type="evidence" value="ECO:0007669"/>
    <property type="project" value="InterPro"/>
</dbReference>
<dbReference type="AlphaFoldDB" id="W8KTC2"/>
<comment type="similarity">
    <text evidence="1">Belongs to the GSP E family.</text>
</comment>
<dbReference type="RefSeq" id="WP_025282789.1">
    <property type="nucleotide sequence ID" value="NZ_CP007268.1"/>
</dbReference>
<dbReference type="Proteomes" id="UP000019442">
    <property type="component" value="Chromosome"/>
</dbReference>
<dbReference type="InterPro" id="IPR050921">
    <property type="entry name" value="T4SS_GSP_E_ATPase"/>
</dbReference>
<dbReference type="PANTHER" id="PTHR30486:SF12">
    <property type="entry name" value="TYPE IV PILUS ATPASE PILU"/>
    <property type="match status" value="1"/>
</dbReference>
<dbReference type="NCBIfam" id="TIGR01420">
    <property type="entry name" value="pilT_fam"/>
    <property type="match status" value="1"/>
</dbReference>
<protein>
    <submittedName>
        <fullName evidence="4">Twitching motility protein PilT</fullName>
    </submittedName>
</protein>
<dbReference type="Pfam" id="PF00437">
    <property type="entry name" value="T2SSE"/>
    <property type="match status" value="1"/>
</dbReference>
<dbReference type="SUPFAM" id="SSF52540">
    <property type="entry name" value="P-loop containing nucleoside triphosphate hydrolases"/>
    <property type="match status" value="1"/>
</dbReference>
<dbReference type="EMBL" id="CP007268">
    <property type="protein sequence ID" value="AHK80252.1"/>
    <property type="molecule type" value="Genomic_DNA"/>
</dbReference>
<dbReference type="InterPro" id="IPR006321">
    <property type="entry name" value="PilT/PilU"/>
</dbReference>
<dbReference type="InterPro" id="IPR027417">
    <property type="entry name" value="P-loop_NTPase"/>
</dbReference>
<feature type="region of interest" description="Disordered" evidence="2">
    <location>
        <begin position="359"/>
        <end position="404"/>
    </location>
</feature>
<dbReference type="PANTHER" id="PTHR30486">
    <property type="entry name" value="TWITCHING MOTILITY PROTEIN PILT"/>
    <property type="match status" value="1"/>
</dbReference>
<organism evidence="4 5">
    <name type="scientific">Ectothiorhodospira haloalkaliphila</name>
    <dbReference type="NCBI Taxonomy" id="421628"/>
    <lineage>
        <taxon>Bacteria</taxon>
        <taxon>Pseudomonadati</taxon>
        <taxon>Pseudomonadota</taxon>
        <taxon>Gammaproteobacteria</taxon>
        <taxon>Chromatiales</taxon>
        <taxon>Ectothiorhodospiraceae</taxon>
        <taxon>Ectothiorhodospira</taxon>
    </lineage>
</organism>
<dbReference type="InterPro" id="IPR001482">
    <property type="entry name" value="T2SS/T4SS_dom"/>
</dbReference>
<accession>W8KTC2</accession>
<proteinExistence type="inferred from homology"/>
<dbReference type="GO" id="GO:0005524">
    <property type="term" value="F:ATP binding"/>
    <property type="evidence" value="ECO:0007669"/>
    <property type="project" value="InterPro"/>
</dbReference>
<dbReference type="PROSITE" id="PS00662">
    <property type="entry name" value="T2SP_E"/>
    <property type="match status" value="1"/>
</dbReference>
<dbReference type="HOGENOM" id="CLU_013446_4_0_6"/>
<dbReference type="Gene3D" id="3.30.450.90">
    <property type="match status" value="1"/>
</dbReference>
<evidence type="ECO:0000256" key="1">
    <source>
        <dbReference type="ARBA" id="ARBA00006611"/>
    </source>
</evidence>
<evidence type="ECO:0000259" key="3">
    <source>
        <dbReference type="PROSITE" id="PS00662"/>
    </source>
</evidence>
<feature type="domain" description="Bacterial type II secretion system protein E" evidence="3">
    <location>
        <begin position="193"/>
        <end position="207"/>
    </location>
</feature>
<feature type="compositionally biased region" description="Basic and acidic residues" evidence="2">
    <location>
        <begin position="379"/>
        <end position="391"/>
    </location>
</feature>